<evidence type="ECO:0000256" key="1">
    <source>
        <dbReference type="SAM" id="SignalP"/>
    </source>
</evidence>
<comment type="caution">
    <text evidence="2">The sequence shown here is derived from an EMBL/GenBank/DDBJ whole genome shotgun (WGS) entry which is preliminary data.</text>
</comment>
<feature type="chain" id="PRO_5015574877" evidence="1">
    <location>
        <begin position="23"/>
        <end position="148"/>
    </location>
</feature>
<sequence>MRHLRPTLFAPLLLLWGLQAHAEACYVTVDPAMAGPTGVREEYCHEAEGVESDALDWSCTTDKDIQNTQRQEMKQCPEGHFGRCVAELTQSSLANPAAAGRKTEQPFSAPQLPGDAKLITYHYRALDGGQPKIDCETGGGSWEMTTAE</sequence>
<feature type="signal peptide" evidence="1">
    <location>
        <begin position="1"/>
        <end position="22"/>
    </location>
</feature>
<organism evidence="2 3">
    <name type="scientific">Pseudomonas mangrovi</name>
    <dbReference type="NCBI Taxonomy" id="2161748"/>
    <lineage>
        <taxon>Bacteria</taxon>
        <taxon>Pseudomonadati</taxon>
        <taxon>Pseudomonadota</taxon>
        <taxon>Gammaproteobacteria</taxon>
        <taxon>Pseudomonadales</taxon>
        <taxon>Pseudomonadaceae</taxon>
        <taxon>Pseudomonas</taxon>
    </lineage>
</organism>
<reference evidence="2 3" key="1">
    <citation type="submission" date="2018-04" db="EMBL/GenBank/DDBJ databases">
        <title>Pseudomonas sp. nov., isolated from mangrove soil.</title>
        <authorList>
            <person name="Chen C."/>
        </authorList>
    </citation>
    <scope>NUCLEOTIDE SEQUENCE [LARGE SCALE GENOMIC DNA]</scope>
    <source>
        <strain evidence="2 3">TC-11</strain>
    </source>
</reference>
<dbReference type="AlphaFoldDB" id="A0A2T5PB81"/>
<keyword evidence="1" id="KW-0732">Signal</keyword>
<dbReference type="EMBL" id="QASN01000013">
    <property type="protein sequence ID" value="PTU75006.1"/>
    <property type="molecule type" value="Genomic_DNA"/>
</dbReference>
<accession>A0A2T5PB81</accession>
<evidence type="ECO:0000313" key="2">
    <source>
        <dbReference type="EMBL" id="PTU75006.1"/>
    </source>
</evidence>
<proteinExistence type="predicted"/>
<gene>
    <name evidence="2" type="ORF">DBO85_07010</name>
</gene>
<name>A0A2T5PB81_9PSED</name>
<dbReference type="Proteomes" id="UP000244064">
    <property type="component" value="Unassembled WGS sequence"/>
</dbReference>
<protein>
    <submittedName>
        <fullName evidence="2">Uncharacterized protein</fullName>
    </submittedName>
</protein>
<keyword evidence="3" id="KW-1185">Reference proteome</keyword>
<dbReference type="RefSeq" id="WP_108106548.1">
    <property type="nucleotide sequence ID" value="NZ_QASN01000013.1"/>
</dbReference>
<evidence type="ECO:0000313" key="3">
    <source>
        <dbReference type="Proteomes" id="UP000244064"/>
    </source>
</evidence>
<dbReference type="OrthoDB" id="6983232at2"/>